<dbReference type="EMBL" id="JAGTJQ010000001">
    <property type="protein sequence ID" value="KAH7041606.1"/>
    <property type="molecule type" value="Genomic_DNA"/>
</dbReference>
<protein>
    <recommendedName>
        <fullName evidence="5">AttH domain-containing protein</fullName>
    </recommendedName>
</protein>
<dbReference type="AlphaFoldDB" id="A0A9P9BV29"/>
<accession>A0A9P9BV29</accession>
<dbReference type="Proteomes" id="UP000756346">
    <property type="component" value="Unassembled WGS sequence"/>
</dbReference>
<dbReference type="GeneID" id="70182133"/>
<dbReference type="Pfam" id="PF23212">
    <property type="entry name" value="DUF7064"/>
    <property type="match status" value="1"/>
</dbReference>
<feature type="domain" description="DUF7064" evidence="1">
    <location>
        <begin position="229"/>
        <end position="354"/>
    </location>
</feature>
<dbReference type="Pfam" id="PF23213">
    <property type="entry name" value="DUF7065"/>
    <property type="match status" value="1"/>
</dbReference>
<dbReference type="OrthoDB" id="191037at2759"/>
<organism evidence="3 4">
    <name type="scientific">Microdochium trichocladiopsis</name>
    <dbReference type="NCBI Taxonomy" id="1682393"/>
    <lineage>
        <taxon>Eukaryota</taxon>
        <taxon>Fungi</taxon>
        <taxon>Dikarya</taxon>
        <taxon>Ascomycota</taxon>
        <taxon>Pezizomycotina</taxon>
        <taxon>Sordariomycetes</taxon>
        <taxon>Xylariomycetidae</taxon>
        <taxon>Xylariales</taxon>
        <taxon>Microdochiaceae</taxon>
        <taxon>Microdochium</taxon>
    </lineage>
</organism>
<dbReference type="InterPro" id="IPR055492">
    <property type="entry name" value="DUF7064"/>
</dbReference>
<evidence type="ECO:0008006" key="5">
    <source>
        <dbReference type="Google" id="ProtNLM"/>
    </source>
</evidence>
<evidence type="ECO:0000259" key="1">
    <source>
        <dbReference type="Pfam" id="PF23212"/>
    </source>
</evidence>
<reference evidence="3" key="1">
    <citation type="journal article" date="2021" name="Nat. Commun.">
        <title>Genetic determinants of endophytism in the Arabidopsis root mycobiome.</title>
        <authorList>
            <person name="Mesny F."/>
            <person name="Miyauchi S."/>
            <person name="Thiergart T."/>
            <person name="Pickel B."/>
            <person name="Atanasova L."/>
            <person name="Karlsson M."/>
            <person name="Huettel B."/>
            <person name="Barry K.W."/>
            <person name="Haridas S."/>
            <person name="Chen C."/>
            <person name="Bauer D."/>
            <person name="Andreopoulos W."/>
            <person name="Pangilinan J."/>
            <person name="LaButti K."/>
            <person name="Riley R."/>
            <person name="Lipzen A."/>
            <person name="Clum A."/>
            <person name="Drula E."/>
            <person name="Henrissat B."/>
            <person name="Kohler A."/>
            <person name="Grigoriev I.V."/>
            <person name="Martin F.M."/>
            <person name="Hacquard S."/>
        </authorList>
    </citation>
    <scope>NUCLEOTIDE SEQUENCE</scope>
    <source>
        <strain evidence="3">MPI-CAGE-CH-0230</strain>
    </source>
</reference>
<proteinExistence type="predicted"/>
<evidence type="ECO:0000313" key="4">
    <source>
        <dbReference type="Proteomes" id="UP000756346"/>
    </source>
</evidence>
<sequence>MAIVSSIQAGRTDRGDRMFMTMLARHCELVFDLDAMALLQEADAEDMTPLQPTTEDERQHTPGIEKDWNESWYFDFVDQEQGVAGWVRMGLVPNRDGNWYHATLTRDGKPTIVISEFLAPQPQDNLHLHTDNVDATHQVMKPLEQFRLTLKGRGHYHNNQAFFDASEEATTLGLDLSFATDGVPYRYRITTRYEIPCKVSGTVTLDDGSIITLHDVPGQRDHSFGVRDWWSMDWVWASFHLDNGQHFHATDLRLPEVPRIGMGYSQRGGSACEIEKLSCAETKDVAGLVTSMTMMVKLHGSDEDILVKVTPKSHTALKLPSPDTRVALFDRAWAEVELQTGERGVGWFEWNHNPTVGGELVTD</sequence>
<dbReference type="InterPro" id="IPR055493">
    <property type="entry name" value="DUF7065"/>
</dbReference>
<dbReference type="SUPFAM" id="SSF159245">
    <property type="entry name" value="AttH-like"/>
    <property type="match status" value="1"/>
</dbReference>
<evidence type="ECO:0000259" key="2">
    <source>
        <dbReference type="Pfam" id="PF23213"/>
    </source>
</evidence>
<evidence type="ECO:0000313" key="3">
    <source>
        <dbReference type="EMBL" id="KAH7041606.1"/>
    </source>
</evidence>
<comment type="caution">
    <text evidence="3">The sequence shown here is derived from an EMBL/GenBank/DDBJ whole genome shotgun (WGS) entry which is preliminary data.</text>
</comment>
<name>A0A9P9BV29_9PEZI</name>
<dbReference type="RefSeq" id="XP_046019661.1">
    <property type="nucleotide sequence ID" value="XM_046152587.1"/>
</dbReference>
<gene>
    <name evidence="3" type="ORF">B0I36DRAFT_313106</name>
</gene>
<keyword evidence="4" id="KW-1185">Reference proteome</keyword>
<feature type="domain" description="DUF7065" evidence="2">
    <location>
        <begin position="54"/>
        <end position="227"/>
    </location>
</feature>